<gene>
    <name evidence="2" type="ORF">TRFO_23429</name>
</gene>
<feature type="transmembrane region" description="Helical" evidence="1">
    <location>
        <begin position="172"/>
        <end position="194"/>
    </location>
</feature>
<name>A0A1J4KEI6_9EUKA</name>
<feature type="transmembrane region" description="Helical" evidence="1">
    <location>
        <begin position="36"/>
        <end position="57"/>
    </location>
</feature>
<proteinExistence type="predicted"/>
<evidence type="ECO:0000313" key="3">
    <source>
        <dbReference type="Proteomes" id="UP000179807"/>
    </source>
</evidence>
<keyword evidence="3" id="KW-1185">Reference proteome</keyword>
<sequence>MDTSSAIRICLLLLGFAFITNLVGAYTVVGVICCKAINYICGVVLLGLVAYVCFFIYKASEKSMIQKVILGTIAALILAGSISCFARAKYITQYSKIERFFLSLFVSLAIYSSIGLFWPQIILRFCSNIMQAFDADFLQIVSFGMNAVSAVICSLFLLIPTEYNENFFLNKASIYTIATVVINSVWSMAFGFALQFKAESGYASQI</sequence>
<accession>A0A1J4KEI6</accession>
<evidence type="ECO:0000313" key="2">
    <source>
        <dbReference type="EMBL" id="OHT08148.1"/>
    </source>
</evidence>
<protein>
    <submittedName>
        <fullName evidence="2">Uncharacterized protein</fullName>
    </submittedName>
</protein>
<feature type="transmembrane region" description="Helical" evidence="1">
    <location>
        <begin position="100"/>
        <end position="118"/>
    </location>
</feature>
<feature type="transmembrane region" description="Helical" evidence="1">
    <location>
        <begin position="138"/>
        <end position="160"/>
    </location>
</feature>
<feature type="transmembrane region" description="Helical" evidence="1">
    <location>
        <begin position="69"/>
        <end position="88"/>
    </location>
</feature>
<dbReference type="RefSeq" id="XP_068361284.1">
    <property type="nucleotide sequence ID" value="XM_068503143.1"/>
</dbReference>
<reference evidence="2" key="1">
    <citation type="submission" date="2016-10" db="EMBL/GenBank/DDBJ databases">
        <authorList>
            <person name="Benchimol M."/>
            <person name="Almeida L.G."/>
            <person name="Vasconcelos A.T."/>
            <person name="Perreira-Neves A."/>
            <person name="Rosa I.A."/>
            <person name="Tasca T."/>
            <person name="Bogo M.R."/>
            <person name="de Souza W."/>
        </authorList>
    </citation>
    <scope>NUCLEOTIDE SEQUENCE [LARGE SCALE GENOMIC DNA]</scope>
    <source>
        <strain evidence="2">K</strain>
    </source>
</reference>
<organism evidence="2 3">
    <name type="scientific">Tritrichomonas foetus</name>
    <dbReference type="NCBI Taxonomy" id="1144522"/>
    <lineage>
        <taxon>Eukaryota</taxon>
        <taxon>Metamonada</taxon>
        <taxon>Parabasalia</taxon>
        <taxon>Tritrichomonadida</taxon>
        <taxon>Tritrichomonadidae</taxon>
        <taxon>Tritrichomonas</taxon>
    </lineage>
</organism>
<dbReference type="EMBL" id="MLAK01000676">
    <property type="protein sequence ID" value="OHT08148.1"/>
    <property type="molecule type" value="Genomic_DNA"/>
</dbReference>
<comment type="caution">
    <text evidence="2">The sequence shown here is derived from an EMBL/GenBank/DDBJ whole genome shotgun (WGS) entry which is preliminary data.</text>
</comment>
<keyword evidence="1" id="KW-1133">Transmembrane helix</keyword>
<feature type="transmembrane region" description="Helical" evidence="1">
    <location>
        <begin position="6"/>
        <end position="29"/>
    </location>
</feature>
<dbReference type="GeneID" id="94837847"/>
<dbReference type="AlphaFoldDB" id="A0A1J4KEI6"/>
<keyword evidence="1" id="KW-0472">Membrane</keyword>
<keyword evidence="1" id="KW-0812">Transmembrane</keyword>
<dbReference type="Proteomes" id="UP000179807">
    <property type="component" value="Unassembled WGS sequence"/>
</dbReference>
<evidence type="ECO:0000256" key="1">
    <source>
        <dbReference type="SAM" id="Phobius"/>
    </source>
</evidence>
<dbReference type="VEuPathDB" id="TrichDB:TRFO_23429"/>